<comment type="caution">
    <text evidence="2">The sequence shown here is derived from an EMBL/GenBank/DDBJ whole genome shotgun (WGS) entry which is preliminary data.</text>
</comment>
<accession>A0A811K5Y8</accession>
<feature type="compositionally biased region" description="Basic and acidic residues" evidence="1">
    <location>
        <begin position="53"/>
        <end position="64"/>
    </location>
</feature>
<name>A0A811K5Y8_9BILA</name>
<evidence type="ECO:0000256" key="1">
    <source>
        <dbReference type="SAM" id="MobiDB-lite"/>
    </source>
</evidence>
<protein>
    <submittedName>
        <fullName evidence="2">Uncharacterized protein</fullName>
    </submittedName>
</protein>
<reference evidence="2" key="1">
    <citation type="submission" date="2020-09" db="EMBL/GenBank/DDBJ databases">
        <authorList>
            <person name="Kikuchi T."/>
        </authorList>
    </citation>
    <scope>NUCLEOTIDE SEQUENCE</scope>
    <source>
        <strain evidence="2">SH1</strain>
    </source>
</reference>
<dbReference type="Proteomes" id="UP000614601">
    <property type="component" value="Unassembled WGS sequence"/>
</dbReference>
<dbReference type="EMBL" id="CAJFDH010000002">
    <property type="protein sequence ID" value="CAD5210780.1"/>
    <property type="molecule type" value="Genomic_DNA"/>
</dbReference>
<feature type="compositionally biased region" description="Polar residues" evidence="1">
    <location>
        <begin position="365"/>
        <end position="376"/>
    </location>
</feature>
<dbReference type="OrthoDB" id="10679430at2759"/>
<feature type="region of interest" description="Disordered" evidence="1">
    <location>
        <begin position="192"/>
        <end position="283"/>
    </location>
</feature>
<gene>
    <name evidence="2" type="ORF">BOKJ2_LOCUS3365</name>
</gene>
<keyword evidence="3" id="KW-1185">Reference proteome</keyword>
<feature type="compositionally biased region" description="Low complexity" evidence="1">
    <location>
        <begin position="161"/>
        <end position="170"/>
    </location>
</feature>
<feature type="compositionally biased region" description="Basic and acidic residues" evidence="1">
    <location>
        <begin position="89"/>
        <end position="105"/>
    </location>
</feature>
<feature type="compositionally biased region" description="Low complexity" evidence="1">
    <location>
        <begin position="1"/>
        <end position="11"/>
    </location>
</feature>
<evidence type="ECO:0000313" key="2">
    <source>
        <dbReference type="EMBL" id="CAD5210780.1"/>
    </source>
</evidence>
<feature type="compositionally biased region" description="Low complexity" evidence="1">
    <location>
        <begin position="237"/>
        <end position="266"/>
    </location>
</feature>
<dbReference type="AlphaFoldDB" id="A0A811K5Y8"/>
<evidence type="ECO:0000313" key="3">
    <source>
        <dbReference type="Proteomes" id="UP000614601"/>
    </source>
</evidence>
<feature type="compositionally biased region" description="Basic and acidic residues" evidence="1">
    <location>
        <begin position="121"/>
        <end position="143"/>
    </location>
</feature>
<feature type="region of interest" description="Disordered" evidence="1">
    <location>
        <begin position="1"/>
        <end position="177"/>
    </location>
</feature>
<proteinExistence type="predicted"/>
<dbReference type="EMBL" id="CAJFCW020000002">
    <property type="protein sequence ID" value="CAG9092063.1"/>
    <property type="molecule type" value="Genomic_DNA"/>
</dbReference>
<feature type="compositionally biased region" description="Low complexity" evidence="1">
    <location>
        <begin position="65"/>
        <end position="79"/>
    </location>
</feature>
<feature type="compositionally biased region" description="Polar residues" evidence="1">
    <location>
        <begin position="383"/>
        <end position="400"/>
    </location>
</feature>
<feature type="compositionally biased region" description="Polar residues" evidence="1">
    <location>
        <begin position="26"/>
        <end position="45"/>
    </location>
</feature>
<organism evidence="2 3">
    <name type="scientific">Bursaphelenchus okinawaensis</name>
    <dbReference type="NCBI Taxonomy" id="465554"/>
    <lineage>
        <taxon>Eukaryota</taxon>
        <taxon>Metazoa</taxon>
        <taxon>Ecdysozoa</taxon>
        <taxon>Nematoda</taxon>
        <taxon>Chromadorea</taxon>
        <taxon>Rhabditida</taxon>
        <taxon>Tylenchina</taxon>
        <taxon>Tylenchomorpha</taxon>
        <taxon>Aphelenchoidea</taxon>
        <taxon>Aphelenchoididae</taxon>
        <taxon>Bursaphelenchus</taxon>
    </lineage>
</organism>
<sequence length="588" mass="64641">MSQESTNTPTGRTPPPGKKVTIVTVDESSIIESGVSTARSPSMAKSPNAAKNVKKDASSTKTAREAASTRTAREPASTRSAREPASTKTAREPKSARRTKEDASSSKKSRRSSKKGTKRAKSTEKDQNSTRTAREPKSLREPAKSSQNEMSSTKMVKEPISGGSTTGSTSPLLVKPPAKPIAMVWVDESTDDKDVYGTAPSGNSTISSAKEQRKRRRKRRQDQPSYTSLNERDAADDATVVSSVADNASTPDKLSTDTLNSSSTKTKSSEKPTIKSTTTASQINTGKAQLDHIHEMVRQILTESYQSVLNEFSSGERLTNKEVPCAEIRDLEALKRDLHEHCENGMRKVARRVLRRFKKAHSVPKFQSSETGLGSTSDDEGGTQESEATSESGKNLSDSVGIQKKIRKKKDKWSFVGVKSTQKDIRVIRETNVNDDEKTLKDVESIRKLLIPKRRKGQKNEVDLSEENSLVSSHNGSYADIGGGTDLNDVRIERYQFSGTPNIQSVINFAKATFNYWQHKQKPHYTVAPRLSVHMNASIKESCKTHCGYHPKPANESHTVFVDKTCGKNVVTWTKEKEAEPTLKGIGI</sequence>
<feature type="region of interest" description="Disordered" evidence="1">
    <location>
        <begin position="360"/>
        <end position="403"/>
    </location>
</feature>
<feature type="compositionally biased region" description="Basic residues" evidence="1">
    <location>
        <begin position="107"/>
        <end position="120"/>
    </location>
</feature>
<feature type="compositionally biased region" description="Polar residues" evidence="1">
    <location>
        <begin position="144"/>
        <end position="154"/>
    </location>
</feature>
<feature type="compositionally biased region" description="Polar residues" evidence="1">
    <location>
        <begin position="200"/>
        <end position="209"/>
    </location>
</feature>
<dbReference type="Proteomes" id="UP000783686">
    <property type="component" value="Unassembled WGS sequence"/>
</dbReference>